<dbReference type="Proteomes" id="UP001293254">
    <property type="component" value="Unassembled WGS sequence"/>
</dbReference>
<sequence>MVSFGNKIFSIVSIGHPKIEGTFVQSLLAHHRKGTFHHKSVNCHVVLCPFLVAVEWDPKTNRISTDKYVWEQIAKAKSIGKAYVNTPEPQWSALWILFGECPSGNDFEDESVFFDCVGTCLDDEWVHDRPPSSNESSNDNSYGYIEDSDYDDPSWWPFVQEYYASDSGTTSVNKHSNAIHRPAMSGYGTPSAQSSQKDAATPSSCASNDLDLSDKTPSLYVPKYLRRRSPRSQSSEGLLQSGQIFNRKI</sequence>
<organism evidence="2 3">
    <name type="scientific">Sesamum alatum</name>
    <dbReference type="NCBI Taxonomy" id="300844"/>
    <lineage>
        <taxon>Eukaryota</taxon>
        <taxon>Viridiplantae</taxon>
        <taxon>Streptophyta</taxon>
        <taxon>Embryophyta</taxon>
        <taxon>Tracheophyta</taxon>
        <taxon>Spermatophyta</taxon>
        <taxon>Magnoliopsida</taxon>
        <taxon>eudicotyledons</taxon>
        <taxon>Gunneridae</taxon>
        <taxon>Pentapetalae</taxon>
        <taxon>asterids</taxon>
        <taxon>lamiids</taxon>
        <taxon>Lamiales</taxon>
        <taxon>Pedaliaceae</taxon>
        <taxon>Sesamum</taxon>
    </lineage>
</organism>
<feature type="region of interest" description="Disordered" evidence="1">
    <location>
        <begin position="180"/>
        <end position="249"/>
    </location>
</feature>
<gene>
    <name evidence="2" type="ORF">Salat_0664700</name>
</gene>
<evidence type="ECO:0000313" key="2">
    <source>
        <dbReference type="EMBL" id="KAK4435017.1"/>
    </source>
</evidence>
<protein>
    <submittedName>
        <fullName evidence="2">Uncharacterized protein</fullName>
    </submittedName>
</protein>
<reference evidence="2" key="1">
    <citation type="submission" date="2020-06" db="EMBL/GenBank/DDBJ databases">
        <authorList>
            <person name="Li T."/>
            <person name="Hu X."/>
            <person name="Zhang T."/>
            <person name="Song X."/>
            <person name="Zhang H."/>
            <person name="Dai N."/>
            <person name="Sheng W."/>
            <person name="Hou X."/>
            <person name="Wei L."/>
        </authorList>
    </citation>
    <scope>NUCLEOTIDE SEQUENCE</scope>
    <source>
        <strain evidence="2">3651</strain>
        <tissue evidence="2">Leaf</tissue>
    </source>
</reference>
<proteinExistence type="predicted"/>
<dbReference type="AlphaFoldDB" id="A0AAE2CUI2"/>
<feature type="compositionally biased region" description="Low complexity" evidence="1">
    <location>
        <begin position="232"/>
        <end position="243"/>
    </location>
</feature>
<dbReference type="EMBL" id="JACGWO010000002">
    <property type="protein sequence ID" value="KAK4435017.1"/>
    <property type="molecule type" value="Genomic_DNA"/>
</dbReference>
<feature type="compositionally biased region" description="Polar residues" evidence="1">
    <location>
        <begin position="188"/>
        <end position="207"/>
    </location>
</feature>
<comment type="caution">
    <text evidence="2">The sequence shown here is derived from an EMBL/GenBank/DDBJ whole genome shotgun (WGS) entry which is preliminary data.</text>
</comment>
<reference evidence="2" key="2">
    <citation type="journal article" date="2024" name="Plant">
        <title>Genomic evolution and insights into agronomic trait innovations of Sesamum species.</title>
        <authorList>
            <person name="Miao H."/>
            <person name="Wang L."/>
            <person name="Qu L."/>
            <person name="Liu H."/>
            <person name="Sun Y."/>
            <person name="Le M."/>
            <person name="Wang Q."/>
            <person name="Wei S."/>
            <person name="Zheng Y."/>
            <person name="Lin W."/>
            <person name="Duan Y."/>
            <person name="Cao H."/>
            <person name="Xiong S."/>
            <person name="Wang X."/>
            <person name="Wei L."/>
            <person name="Li C."/>
            <person name="Ma Q."/>
            <person name="Ju M."/>
            <person name="Zhao R."/>
            <person name="Li G."/>
            <person name="Mu C."/>
            <person name="Tian Q."/>
            <person name="Mei H."/>
            <person name="Zhang T."/>
            <person name="Gao T."/>
            <person name="Zhang H."/>
        </authorList>
    </citation>
    <scope>NUCLEOTIDE SEQUENCE</scope>
    <source>
        <strain evidence="2">3651</strain>
    </source>
</reference>
<evidence type="ECO:0000256" key="1">
    <source>
        <dbReference type="SAM" id="MobiDB-lite"/>
    </source>
</evidence>
<evidence type="ECO:0000313" key="3">
    <source>
        <dbReference type="Proteomes" id="UP001293254"/>
    </source>
</evidence>
<accession>A0AAE2CUI2</accession>
<name>A0AAE2CUI2_9LAMI</name>
<keyword evidence="3" id="KW-1185">Reference proteome</keyword>